<keyword evidence="6" id="KW-1185">Reference proteome</keyword>
<dbReference type="InterPro" id="IPR050300">
    <property type="entry name" value="GDXG_lipolytic_enzyme"/>
</dbReference>
<evidence type="ECO:0000313" key="6">
    <source>
        <dbReference type="Proteomes" id="UP000267164"/>
    </source>
</evidence>
<dbReference type="OrthoDB" id="128186at2"/>
<organism evidence="5 6">
    <name type="scientific">Nocardia yunnanensis</name>
    <dbReference type="NCBI Taxonomy" id="2382165"/>
    <lineage>
        <taxon>Bacteria</taxon>
        <taxon>Bacillati</taxon>
        <taxon>Actinomycetota</taxon>
        <taxon>Actinomycetes</taxon>
        <taxon>Mycobacteriales</taxon>
        <taxon>Nocardiaceae</taxon>
        <taxon>Nocardia</taxon>
    </lineage>
</organism>
<comment type="similarity">
    <text evidence="1">Belongs to the 'GDXG' lipolytic enzyme family.</text>
</comment>
<keyword evidence="2 5" id="KW-0378">Hydrolase</keyword>
<dbReference type="Pfam" id="PF07859">
    <property type="entry name" value="Abhydrolase_3"/>
    <property type="match status" value="1"/>
</dbReference>
<feature type="domain" description="Alpha/beta hydrolase fold-3" evidence="4">
    <location>
        <begin position="111"/>
        <end position="312"/>
    </location>
</feature>
<dbReference type="InterPro" id="IPR013094">
    <property type="entry name" value="AB_hydrolase_3"/>
</dbReference>
<feature type="active site" evidence="3">
    <location>
        <position position="185"/>
    </location>
</feature>
<dbReference type="KEGG" id="nyu:D7D52_26600"/>
<evidence type="ECO:0000313" key="5">
    <source>
        <dbReference type="EMBL" id="AYF76793.1"/>
    </source>
</evidence>
<dbReference type="EMBL" id="CP032568">
    <property type="protein sequence ID" value="AYF76793.1"/>
    <property type="molecule type" value="Genomic_DNA"/>
</dbReference>
<proteinExistence type="inferred from homology"/>
<dbReference type="Proteomes" id="UP000267164">
    <property type="component" value="Chromosome"/>
</dbReference>
<name>A0A386ZHX1_9NOCA</name>
<evidence type="ECO:0000256" key="1">
    <source>
        <dbReference type="ARBA" id="ARBA00010515"/>
    </source>
</evidence>
<accession>A0A386ZHX1</accession>
<dbReference type="RefSeq" id="WP_120740645.1">
    <property type="nucleotide sequence ID" value="NZ_CP032568.1"/>
</dbReference>
<dbReference type="PANTHER" id="PTHR48081">
    <property type="entry name" value="AB HYDROLASE SUPERFAMILY PROTEIN C4A8.06C"/>
    <property type="match status" value="1"/>
</dbReference>
<protein>
    <submittedName>
        <fullName evidence="5">Steryl acetyl hydrolase</fullName>
    </submittedName>
</protein>
<dbReference type="SUPFAM" id="SSF53474">
    <property type="entry name" value="alpha/beta-Hydrolases"/>
    <property type="match status" value="1"/>
</dbReference>
<evidence type="ECO:0000259" key="4">
    <source>
        <dbReference type="Pfam" id="PF07859"/>
    </source>
</evidence>
<sequence>MSVPQTVPVAPQGGSVQIELASRASLTLRVAHALLRATVRPGLDKIAILGNHGPLRGAPAFRIANLAELIVLPLRAPRGTLRRPVRYPDFRAEWLWHKDIPGPEDTGRGAILYFHGGGFVAGGLHSHRRLVARIARVAALPALAVDYRQLPKGHITESVADAVHAYRSLLDQGFAPEKIVFAGDSAGGGLTFAAALAARDQGLPVPGAIAAIAPWADFDPSIRRAHPNDRTDAMLSAFSLSVPVLVGFARDGELDPSWSPVNHEFTGMPPVLIQVGSTEVLLPDAEALARRCAAAGVPCTLQIWDRAIHVFQAGADILPDARAAIAELGTFIGSAVAAGHRGDRDGRASAA</sequence>
<evidence type="ECO:0000256" key="2">
    <source>
        <dbReference type="ARBA" id="ARBA00022801"/>
    </source>
</evidence>
<dbReference type="AlphaFoldDB" id="A0A386ZHX1"/>
<evidence type="ECO:0000256" key="3">
    <source>
        <dbReference type="PROSITE-ProRule" id="PRU10038"/>
    </source>
</evidence>
<dbReference type="Gene3D" id="3.40.50.1820">
    <property type="entry name" value="alpha/beta hydrolase"/>
    <property type="match status" value="1"/>
</dbReference>
<dbReference type="PANTHER" id="PTHR48081:SF30">
    <property type="entry name" value="ACETYL-HYDROLASE LIPR-RELATED"/>
    <property type="match status" value="1"/>
</dbReference>
<dbReference type="PROSITE" id="PS01174">
    <property type="entry name" value="LIPASE_GDXG_SER"/>
    <property type="match status" value="1"/>
</dbReference>
<dbReference type="InterPro" id="IPR029058">
    <property type="entry name" value="AB_hydrolase_fold"/>
</dbReference>
<gene>
    <name evidence="5" type="ORF">D7D52_26600</name>
</gene>
<reference evidence="5 6" key="1">
    <citation type="submission" date="2018-09" db="EMBL/GenBank/DDBJ databases">
        <title>Nocardia yunnanensis sp. nov., an actinomycete isolated from a soil sample.</title>
        <authorList>
            <person name="Zhang J."/>
        </authorList>
    </citation>
    <scope>NUCLEOTIDE SEQUENCE [LARGE SCALE GENOMIC DNA]</scope>
    <source>
        <strain evidence="5 6">CFHS0054</strain>
    </source>
</reference>
<dbReference type="GO" id="GO:0004806">
    <property type="term" value="F:triacylglycerol lipase activity"/>
    <property type="evidence" value="ECO:0007669"/>
    <property type="project" value="TreeGrafter"/>
</dbReference>
<dbReference type="InterPro" id="IPR033140">
    <property type="entry name" value="Lipase_GDXG_put_SER_AS"/>
</dbReference>